<organism evidence="2 3">
    <name type="scientific">Glossina morsitans morsitans</name>
    <name type="common">Savannah tsetse fly</name>
    <dbReference type="NCBI Taxonomy" id="37546"/>
    <lineage>
        <taxon>Eukaryota</taxon>
        <taxon>Metazoa</taxon>
        <taxon>Ecdysozoa</taxon>
        <taxon>Arthropoda</taxon>
        <taxon>Hexapoda</taxon>
        <taxon>Insecta</taxon>
        <taxon>Pterygota</taxon>
        <taxon>Neoptera</taxon>
        <taxon>Endopterygota</taxon>
        <taxon>Diptera</taxon>
        <taxon>Brachycera</taxon>
        <taxon>Muscomorpha</taxon>
        <taxon>Hippoboscoidea</taxon>
        <taxon>Glossinidae</taxon>
        <taxon>Glossina</taxon>
    </lineage>
</organism>
<dbReference type="EMBL" id="CCAG010018936">
    <property type="status" value="NOT_ANNOTATED_CDS"/>
    <property type="molecule type" value="Genomic_DNA"/>
</dbReference>
<protein>
    <submittedName>
        <fullName evidence="2">Uncharacterized protein</fullName>
    </submittedName>
</protein>
<reference evidence="2" key="1">
    <citation type="submission" date="2025-05" db="UniProtKB">
        <authorList>
            <consortium name="EnsemblMetazoa"/>
        </authorList>
    </citation>
    <scope>IDENTIFICATION</scope>
    <source>
        <strain evidence="2">Yale</strain>
    </source>
</reference>
<accession>A0ABK9NFW1</accession>
<name>A0ABK9NFW1_GLOMM</name>
<dbReference type="Proteomes" id="UP000092444">
    <property type="component" value="Unassembled WGS sequence"/>
</dbReference>
<evidence type="ECO:0000313" key="3">
    <source>
        <dbReference type="Proteomes" id="UP000092444"/>
    </source>
</evidence>
<dbReference type="EnsemblMetazoa" id="GMOY014098.R1248">
    <property type="protein sequence ID" value="GMOY014098.P1248"/>
    <property type="gene ID" value="GMOY014098"/>
</dbReference>
<feature type="region of interest" description="Disordered" evidence="1">
    <location>
        <begin position="1"/>
        <end position="20"/>
    </location>
</feature>
<proteinExistence type="predicted"/>
<sequence length="20" mass="2347">MRKKKKKTVQTLADNKKGML</sequence>
<keyword evidence="3" id="KW-1185">Reference proteome</keyword>
<evidence type="ECO:0000313" key="2">
    <source>
        <dbReference type="EnsemblMetazoa" id="GMOY014098.P1248"/>
    </source>
</evidence>
<evidence type="ECO:0000256" key="1">
    <source>
        <dbReference type="SAM" id="MobiDB-lite"/>
    </source>
</evidence>